<evidence type="ECO:0000256" key="10">
    <source>
        <dbReference type="RuleBase" id="RU368123"/>
    </source>
</evidence>
<dbReference type="Gene3D" id="4.10.49.10">
    <property type="entry name" value="Cytochrome c oxidase subunit VIIc"/>
    <property type="match status" value="1"/>
</dbReference>
<accession>A0AAD7FDR3</accession>
<evidence type="ECO:0000256" key="9">
    <source>
        <dbReference type="ARBA" id="ARBA00023136"/>
    </source>
</evidence>
<dbReference type="PANTHER" id="PTHR13313">
    <property type="entry name" value="CYTOCHROME C OXIDASE SUBUNIT VIIC"/>
    <property type="match status" value="1"/>
</dbReference>
<comment type="subcellular location">
    <subcellularLocation>
        <location evidence="1 10">Mitochondrion inner membrane</location>
        <topology evidence="1 10">Single-pass membrane protein</topology>
    </subcellularLocation>
</comment>
<evidence type="ECO:0000256" key="7">
    <source>
        <dbReference type="ARBA" id="ARBA00022989"/>
    </source>
</evidence>
<evidence type="ECO:0000313" key="12">
    <source>
        <dbReference type="Proteomes" id="UP001221142"/>
    </source>
</evidence>
<dbReference type="InterPro" id="IPR004202">
    <property type="entry name" value="COX7C/Cox8"/>
</dbReference>
<dbReference type="InterPro" id="IPR036636">
    <property type="entry name" value="COX7C/Cox8_sf"/>
</dbReference>
<keyword evidence="6 10" id="KW-0809">Transit peptide</keyword>
<dbReference type="SUPFAM" id="SSF81427">
    <property type="entry name" value="Mitochondrial cytochrome c oxidase subunit VIIc (aka VIIIa)"/>
    <property type="match status" value="1"/>
</dbReference>
<organism evidence="11 12">
    <name type="scientific">Roridomyces roridus</name>
    <dbReference type="NCBI Taxonomy" id="1738132"/>
    <lineage>
        <taxon>Eukaryota</taxon>
        <taxon>Fungi</taxon>
        <taxon>Dikarya</taxon>
        <taxon>Basidiomycota</taxon>
        <taxon>Agaricomycotina</taxon>
        <taxon>Agaricomycetes</taxon>
        <taxon>Agaricomycetidae</taxon>
        <taxon>Agaricales</taxon>
        <taxon>Marasmiineae</taxon>
        <taxon>Mycenaceae</taxon>
        <taxon>Roridomyces</taxon>
    </lineage>
</organism>
<reference evidence="11" key="1">
    <citation type="submission" date="2023-03" db="EMBL/GenBank/DDBJ databases">
        <title>Massive genome expansion in bonnet fungi (Mycena s.s.) driven by repeated elements and novel gene families across ecological guilds.</title>
        <authorList>
            <consortium name="Lawrence Berkeley National Laboratory"/>
            <person name="Harder C.B."/>
            <person name="Miyauchi S."/>
            <person name="Viragh M."/>
            <person name="Kuo A."/>
            <person name="Thoen E."/>
            <person name="Andreopoulos B."/>
            <person name="Lu D."/>
            <person name="Skrede I."/>
            <person name="Drula E."/>
            <person name="Henrissat B."/>
            <person name="Morin E."/>
            <person name="Kohler A."/>
            <person name="Barry K."/>
            <person name="LaButti K."/>
            <person name="Morin E."/>
            <person name="Salamov A."/>
            <person name="Lipzen A."/>
            <person name="Mereny Z."/>
            <person name="Hegedus B."/>
            <person name="Baldrian P."/>
            <person name="Stursova M."/>
            <person name="Weitz H."/>
            <person name="Taylor A."/>
            <person name="Grigoriev I.V."/>
            <person name="Nagy L.G."/>
            <person name="Martin F."/>
            <person name="Kauserud H."/>
        </authorList>
    </citation>
    <scope>NUCLEOTIDE SEQUENCE</scope>
    <source>
        <strain evidence="11">9284</strain>
    </source>
</reference>
<keyword evidence="8 10" id="KW-0496">Mitochondrion</keyword>
<evidence type="ECO:0000256" key="6">
    <source>
        <dbReference type="ARBA" id="ARBA00022946"/>
    </source>
</evidence>
<comment type="caution">
    <text evidence="11">The sequence shown here is derived from an EMBL/GenBank/DDBJ whole genome shotgun (WGS) entry which is preliminary data.</text>
</comment>
<dbReference type="EMBL" id="JARKIF010000020">
    <property type="protein sequence ID" value="KAJ7617897.1"/>
    <property type="molecule type" value="Genomic_DNA"/>
</dbReference>
<evidence type="ECO:0000256" key="1">
    <source>
        <dbReference type="ARBA" id="ARBA00004434"/>
    </source>
</evidence>
<comment type="subunit">
    <text evidence="10">Component of the cytochrome c oxidase (complex IV, CIV), a multisubunit enzyme composed of a catalytic core of 3 subunits and several supernumerary subunits. The complex exists as a monomer or a dimer and forms supercomplexes (SCs) in the inner mitochondrial membrane with ubiquinol-cytochrome c oxidoreductase (cytochrome b-c1 complex, complex III, CIII).</text>
</comment>
<dbReference type="GO" id="GO:0006123">
    <property type="term" value="P:mitochondrial electron transport, cytochrome c to oxygen"/>
    <property type="evidence" value="ECO:0007669"/>
    <property type="project" value="UniProtKB-UniRule"/>
</dbReference>
<dbReference type="AlphaFoldDB" id="A0AAD7FDR3"/>
<keyword evidence="4 10" id="KW-0812">Transmembrane</keyword>
<evidence type="ECO:0000256" key="4">
    <source>
        <dbReference type="ARBA" id="ARBA00022692"/>
    </source>
</evidence>
<dbReference type="PANTHER" id="PTHR13313:SF0">
    <property type="entry name" value="CYTOCHROME C OXIDASE SUBUNIT 7C, MITOCHONDRIAL"/>
    <property type="match status" value="1"/>
</dbReference>
<evidence type="ECO:0000313" key="11">
    <source>
        <dbReference type="EMBL" id="KAJ7617897.1"/>
    </source>
</evidence>
<dbReference type="Pfam" id="PF02935">
    <property type="entry name" value="COX7C"/>
    <property type="match status" value="1"/>
</dbReference>
<feature type="transmembrane region" description="Helical" evidence="10">
    <location>
        <begin position="50"/>
        <end position="70"/>
    </location>
</feature>
<name>A0AAD7FDR3_9AGAR</name>
<sequence>MSTPIRLGLRRVQRQTLHFPHAQRRMAHHAAEYKHIPFDYSNRTGLAVKMAAYLGFGFALPFVAVGWQWYKPGGYKNSSS</sequence>
<evidence type="ECO:0000256" key="2">
    <source>
        <dbReference type="ARBA" id="ARBA00004673"/>
    </source>
</evidence>
<dbReference type="GO" id="GO:0045277">
    <property type="term" value="C:respiratory chain complex IV"/>
    <property type="evidence" value="ECO:0007669"/>
    <property type="project" value="UniProtKB-UniRule"/>
</dbReference>
<evidence type="ECO:0000256" key="5">
    <source>
        <dbReference type="ARBA" id="ARBA00022792"/>
    </source>
</evidence>
<dbReference type="GO" id="GO:0005743">
    <property type="term" value="C:mitochondrial inner membrane"/>
    <property type="evidence" value="ECO:0007669"/>
    <property type="project" value="UniProtKB-SubCell"/>
</dbReference>
<comment type="pathway">
    <text evidence="2 10">Energy metabolism; oxidative phosphorylation.</text>
</comment>
<keyword evidence="12" id="KW-1185">Reference proteome</keyword>
<gene>
    <name evidence="11" type="ORF">FB45DRAFT_1034130</name>
</gene>
<evidence type="ECO:0000256" key="8">
    <source>
        <dbReference type="ARBA" id="ARBA00023128"/>
    </source>
</evidence>
<comment type="similarity">
    <text evidence="3 10">Belongs to the cytochrome c oxidase VIIc family.</text>
</comment>
<keyword evidence="9 10" id="KW-0472">Membrane</keyword>
<evidence type="ECO:0000256" key="3">
    <source>
        <dbReference type="ARBA" id="ARBA00010514"/>
    </source>
</evidence>
<keyword evidence="5 10" id="KW-0999">Mitochondrion inner membrane</keyword>
<comment type="function">
    <text evidence="10">Component of the cytochrome c oxidase, the last enzyme in the mitochondrial electron transport chain which drives oxidative phosphorylation. The respiratory chain contains 3 multisubunit complexes succinate dehydrogenase (complex II, CII), ubiquinol-cytochrome c oxidoreductase (cytochrome b-c1 complex, complex III, CIII) and cytochrome c oxidase (complex IV, CIV), that cooperate to transfer electrons derived from NADH and succinate to molecular oxygen, creating an electrochemical gradient over the inner membrane that drives transmembrane transport and the ATP synthase. Cytochrome c oxidase is the component of the respiratory chain that catalyzes the reduction of oxygen to water. Electrons originating from reduced cytochrome c in the intermembrane space (IMS) are transferred via the dinuclear copper A center (CU(A)) of subunit 2 and heme A of subunit 1 to the active site in subunit 1, a binuclear center (BNC) formed by heme A3 and copper B (CU(B)). The BNC reduces molecular oxygen to 2 water molecules using 4 electrons from cytochrome c in the IMS and 4 protons from the mitochondrial matrix.</text>
</comment>
<dbReference type="Proteomes" id="UP001221142">
    <property type="component" value="Unassembled WGS sequence"/>
</dbReference>
<keyword evidence="7 10" id="KW-1133">Transmembrane helix</keyword>
<protein>
    <recommendedName>
        <fullName evidence="10">Cytochrome c oxidase subunit 8, mitochondrial</fullName>
    </recommendedName>
    <alternativeName>
        <fullName evidence="10">Cytochrome c oxidase polypeptide VIII</fullName>
    </alternativeName>
</protein>
<proteinExistence type="inferred from homology"/>